<evidence type="ECO:0000256" key="3">
    <source>
        <dbReference type="ARBA" id="ARBA00023125"/>
    </source>
</evidence>
<name>A0A1R4EGK6_9GAMM</name>
<evidence type="ECO:0000256" key="2">
    <source>
        <dbReference type="ARBA" id="ARBA00023015"/>
    </source>
</evidence>
<dbReference type="InterPro" id="IPR036388">
    <property type="entry name" value="WH-like_DNA-bd_sf"/>
</dbReference>
<dbReference type="OrthoDB" id="8885940at2"/>
<evidence type="ECO:0000256" key="4">
    <source>
        <dbReference type="ARBA" id="ARBA00023163"/>
    </source>
</evidence>
<dbReference type="Gene3D" id="3.40.190.290">
    <property type="match status" value="1"/>
</dbReference>
<accession>A0A1R4EGK6</accession>
<evidence type="ECO:0000256" key="1">
    <source>
        <dbReference type="ARBA" id="ARBA00009437"/>
    </source>
</evidence>
<comment type="similarity">
    <text evidence="1">Belongs to the LysR transcriptional regulatory family.</text>
</comment>
<dbReference type="RefSeq" id="WP_077449039.1">
    <property type="nucleotide sequence ID" value="NZ_FUGD01000093.1"/>
</dbReference>
<keyword evidence="4" id="KW-0804">Transcription</keyword>
<dbReference type="SUPFAM" id="SSF53850">
    <property type="entry name" value="Periplasmic binding protein-like II"/>
    <property type="match status" value="1"/>
</dbReference>
<dbReference type="InterPro" id="IPR005119">
    <property type="entry name" value="LysR_subst-bd"/>
</dbReference>
<dbReference type="InterPro" id="IPR058163">
    <property type="entry name" value="LysR-type_TF_proteobact-type"/>
</dbReference>
<dbReference type="SUPFAM" id="SSF46785">
    <property type="entry name" value="Winged helix' DNA-binding domain"/>
    <property type="match status" value="1"/>
</dbReference>
<dbReference type="EMBL" id="FUGD01000093">
    <property type="protein sequence ID" value="SJM37647.1"/>
    <property type="molecule type" value="Genomic_DNA"/>
</dbReference>
<dbReference type="PANTHER" id="PTHR30537">
    <property type="entry name" value="HTH-TYPE TRANSCRIPTIONAL REGULATOR"/>
    <property type="match status" value="1"/>
</dbReference>
<dbReference type="Gene3D" id="1.10.10.10">
    <property type="entry name" value="Winged helix-like DNA-binding domain superfamily/Winged helix DNA-binding domain"/>
    <property type="match status" value="1"/>
</dbReference>
<keyword evidence="7" id="KW-1185">Reference proteome</keyword>
<keyword evidence="2" id="KW-0805">Transcription regulation</keyword>
<dbReference type="Proteomes" id="UP000188169">
    <property type="component" value="Unassembled WGS sequence"/>
</dbReference>
<protein>
    <submittedName>
        <fullName evidence="6">HTH-type transcriptional regulator DmlR</fullName>
    </submittedName>
</protein>
<dbReference type="FunFam" id="1.10.10.10:FF:000001">
    <property type="entry name" value="LysR family transcriptional regulator"/>
    <property type="match status" value="1"/>
</dbReference>
<dbReference type="GO" id="GO:0003677">
    <property type="term" value="F:DNA binding"/>
    <property type="evidence" value="ECO:0007669"/>
    <property type="project" value="UniProtKB-KW"/>
</dbReference>
<dbReference type="InterPro" id="IPR036390">
    <property type="entry name" value="WH_DNA-bd_sf"/>
</dbReference>
<dbReference type="CDD" id="cd08422">
    <property type="entry name" value="PBP2_CrgA_like"/>
    <property type="match status" value="1"/>
</dbReference>
<dbReference type="AlphaFoldDB" id="A0A1R4EGK6"/>
<evidence type="ECO:0000313" key="7">
    <source>
        <dbReference type="Proteomes" id="UP000188169"/>
    </source>
</evidence>
<dbReference type="STRING" id="1945520.A1019T_01628"/>
<dbReference type="InterPro" id="IPR000847">
    <property type="entry name" value="LysR_HTH_N"/>
</dbReference>
<dbReference type="GO" id="GO:0003700">
    <property type="term" value="F:DNA-binding transcription factor activity"/>
    <property type="evidence" value="ECO:0007669"/>
    <property type="project" value="InterPro"/>
</dbReference>
<evidence type="ECO:0000259" key="5">
    <source>
        <dbReference type="PROSITE" id="PS50931"/>
    </source>
</evidence>
<organism evidence="6 7">
    <name type="scientific">Psychrobacter pasteurii</name>
    <dbReference type="NCBI Taxonomy" id="1945520"/>
    <lineage>
        <taxon>Bacteria</taxon>
        <taxon>Pseudomonadati</taxon>
        <taxon>Pseudomonadota</taxon>
        <taxon>Gammaproteobacteria</taxon>
        <taxon>Moraxellales</taxon>
        <taxon>Moraxellaceae</taxon>
        <taxon>Psychrobacter</taxon>
    </lineage>
</organism>
<gene>
    <name evidence="6" type="primary">dmlR_2</name>
    <name evidence="6" type="ORF">A1019T_01628</name>
</gene>
<evidence type="ECO:0000313" key="6">
    <source>
        <dbReference type="EMBL" id="SJM37647.1"/>
    </source>
</evidence>
<dbReference type="Pfam" id="PF00126">
    <property type="entry name" value="HTH_1"/>
    <property type="match status" value="1"/>
</dbReference>
<keyword evidence="3" id="KW-0238">DNA-binding</keyword>
<sequence length="308" mass="35082">MGQLEDMALFVRIVEAGSITKASEQLDIAKSAVSRRLKELETRLNTQLISRTTRNSTLTDHGRQYYDQARNILGDVEILNEEISGVKAHIEGTLKVTAPLSFGLMHLSDIIDSYANQHPNLDFELDFSDRHVDLIEEGYELAIRIGELKNSSYQARRLTEIRYVLCASPDYIKQRGLPTTLDELQQHEFLQYGLGKQSSLVLTDQQGEKHQIDITSKIKANNGDFLVKMACKVHGIAFLPTFITYKTIASGALVPLMTDYELPVLNAYAVYPKNRYLSQRCRFFIDFIIEQLGDKPYWDNMELVRPDS</sequence>
<dbReference type="PROSITE" id="PS50931">
    <property type="entry name" value="HTH_LYSR"/>
    <property type="match status" value="1"/>
</dbReference>
<feature type="domain" description="HTH lysR-type" evidence="5">
    <location>
        <begin position="1"/>
        <end position="59"/>
    </location>
</feature>
<reference evidence="7" key="1">
    <citation type="submission" date="2017-02" db="EMBL/GenBank/DDBJ databases">
        <authorList>
            <person name="Mornico D."/>
        </authorList>
    </citation>
    <scope>NUCLEOTIDE SEQUENCE [LARGE SCALE GENOMIC DNA]</scope>
</reference>
<dbReference type="PANTHER" id="PTHR30537:SF5">
    <property type="entry name" value="HTH-TYPE TRANSCRIPTIONAL ACTIVATOR TTDR-RELATED"/>
    <property type="match status" value="1"/>
</dbReference>
<proteinExistence type="inferred from homology"/>
<dbReference type="Pfam" id="PF03466">
    <property type="entry name" value="LysR_substrate"/>
    <property type="match status" value="1"/>
</dbReference>